<evidence type="ECO:0000256" key="1">
    <source>
        <dbReference type="SAM" id="Phobius"/>
    </source>
</evidence>
<dbReference type="KEGG" id="ptrh:RsTaC01_0549"/>
<feature type="transmembrane region" description="Helical" evidence="1">
    <location>
        <begin position="58"/>
        <end position="77"/>
    </location>
</feature>
<name>A0AA48I9R0_9FIRM</name>
<keyword evidence="1" id="KW-1133">Transmembrane helix</keyword>
<keyword evidence="1" id="KW-0472">Membrane</keyword>
<gene>
    <name evidence="2" type="ORF">RsTaC01_0549</name>
</gene>
<reference evidence="2" key="1">
    <citation type="journal article" date="2023" name="ISME J.">
        <title>Emergence of putative energy parasites within Clostridia revealed by genome analysis of a novel endosymbiotic clade.</title>
        <authorList>
            <person name="Takahashi K."/>
            <person name="Kuwahara H."/>
            <person name="Horikawa Y."/>
            <person name="Izawa K."/>
            <person name="Kato D."/>
            <person name="Inagaki T."/>
            <person name="Yuki M."/>
            <person name="Ohkuma M."/>
            <person name="Hongoh Y."/>
        </authorList>
    </citation>
    <scope>NUCLEOTIDE SEQUENCE</scope>
    <source>
        <strain evidence="2">RsTa-C01</strain>
    </source>
</reference>
<proteinExistence type="predicted"/>
<dbReference type="AlphaFoldDB" id="A0AA48I9R0"/>
<accession>A0AA48I9R0</accession>
<sequence>MLKTKQIPGSMPIVGQFLSYINFSNINFHKPPRYSFDASNLFYACTEKPRLKQIFSGFFAVLYKFFGSTYSIIYEIFSKLLSDLFRLFIYFRNIAFFDLFKNFFIWLAAFFFKQSLLYRLYLKFLIFS</sequence>
<dbReference type="EMBL" id="AP027925">
    <property type="protein sequence ID" value="BED92708.1"/>
    <property type="molecule type" value="Genomic_DNA"/>
</dbReference>
<dbReference type="Proteomes" id="UP001335720">
    <property type="component" value="Chromosome"/>
</dbReference>
<keyword evidence="1" id="KW-0812">Transmembrane</keyword>
<feature type="transmembrane region" description="Helical" evidence="1">
    <location>
        <begin position="89"/>
        <end position="112"/>
    </location>
</feature>
<protein>
    <submittedName>
        <fullName evidence="2">Uncharacterized protein</fullName>
    </submittedName>
</protein>
<organism evidence="2">
    <name type="scientific">Candidatus Paraimprobicoccus trichonymphae</name>
    <dbReference type="NCBI Taxonomy" id="3033793"/>
    <lineage>
        <taxon>Bacteria</taxon>
        <taxon>Bacillati</taxon>
        <taxon>Bacillota</taxon>
        <taxon>Clostridia</taxon>
        <taxon>Candidatus Paraimprobicoccus</taxon>
    </lineage>
</organism>
<evidence type="ECO:0000313" key="2">
    <source>
        <dbReference type="EMBL" id="BED92708.1"/>
    </source>
</evidence>